<dbReference type="OrthoDB" id="9802901at2"/>
<evidence type="ECO:0000313" key="2">
    <source>
        <dbReference type="EMBL" id="CCH79783.1"/>
    </source>
</evidence>
<dbReference type="PANTHER" id="PTHR33877:SF2">
    <property type="entry name" value="OS07G0170200 PROTEIN"/>
    <property type="match status" value="1"/>
</dbReference>
<dbReference type="AlphaFoldDB" id="A0A077M0H0"/>
<keyword evidence="3" id="KW-1185">Reference proteome</keyword>
<accession>A0A077M0H0</accession>
<dbReference type="InterPro" id="IPR029471">
    <property type="entry name" value="HNH_5"/>
</dbReference>
<dbReference type="Gene3D" id="1.10.30.50">
    <property type="match status" value="1"/>
</dbReference>
<evidence type="ECO:0000313" key="3">
    <source>
        <dbReference type="Proteomes" id="UP000035721"/>
    </source>
</evidence>
<dbReference type="SMART" id="SM00507">
    <property type="entry name" value="HNHc"/>
    <property type="match status" value="1"/>
</dbReference>
<dbReference type="RefSeq" id="WP_048551750.1">
    <property type="nucleotide sequence ID" value="NZ_HF570958.1"/>
</dbReference>
<protein>
    <submittedName>
        <fullName evidence="2">HNH endonuclease</fullName>
    </submittedName>
</protein>
<keyword evidence="2" id="KW-0540">Nuclease</keyword>
<dbReference type="Pfam" id="PF14279">
    <property type="entry name" value="HNH_5"/>
    <property type="match status" value="1"/>
</dbReference>
<dbReference type="InterPro" id="IPR003615">
    <property type="entry name" value="HNH_nuc"/>
</dbReference>
<keyword evidence="2" id="KW-0378">Hydrolase</keyword>
<sequence>MSVAVLNYSDIVLHRVTTRHAVRMLVRKVAVIVEADETVQFGPYPRPLVVRLVREVFATWLYAPAYCTRRGVLRRDRNRCAYCGGHAGTVDHVVPVARGGRLTWMNAVAACLKCNGRKADRTPAQARMPLRFSPWVPRRIDLLG</sequence>
<proteinExistence type="predicted"/>
<dbReference type="CDD" id="cd00085">
    <property type="entry name" value="HNHc"/>
    <property type="match status" value="1"/>
</dbReference>
<dbReference type="STRING" id="1194083.BN12_580012"/>
<dbReference type="GO" id="GO:0004519">
    <property type="term" value="F:endonuclease activity"/>
    <property type="evidence" value="ECO:0007669"/>
    <property type="project" value="UniProtKB-KW"/>
</dbReference>
<gene>
    <name evidence="2" type="ORF">BN12_580012</name>
</gene>
<dbReference type="InterPro" id="IPR052892">
    <property type="entry name" value="NA-targeting_endonuclease"/>
</dbReference>
<keyword evidence="2" id="KW-0255">Endonuclease</keyword>
<dbReference type="PANTHER" id="PTHR33877">
    <property type="entry name" value="SLL1193 PROTEIN"/>
    <property type="match status" value="1"/>
</dbReference>
<dbReference type="EMBL" id="CAJB01000390">
    <property type="protein sequence ID" value="CCH79783.1"/>
    <property type="molecule type" value="Genomic_DNA"/>
</dbReference>
<reference evidence="2 3" key="1">
    <citation type="journal article" date="2013" name="ISME J.">
        <title>A metabolic model for members of the genus Tetrasphaera involved in enhanced biological phosphorus removal.</title>
        <authorList>
            <person name="Kristiansen R."/>
            <person name="Nguyen H.T.T."/>
            <person name="Saunders A.M."/>
            <person name="Nielsen J.L."/>
            <person name="Wimmer R."/>
            <person name="Le V.Q."/>
            <person name="McIlroy S.J."/>
            <person name="Petrovski S."/>
            <person name="Seviour R.J."/>
            <person name="Calteau A."/>
            <person name="Nielsen K.L."/>
            <person name="Nielsen P.H."/>
        </authorList>
    </citation>
    <scope>NUCLEOTIDE SEQUENCE [LARGE SCALE GENOMIC DNA]</scope>
    <source>
        <strain evidence="2 3">T1-X7</strain>
    </source>
</reference>
<organism evidence="2 3">
    <name type="scientific">Nostocoides japonicum T1-X7</name>
    <dbReference type="NCBI Taxonomy" id="1194083"/>
    <lineage>
        <taxon>Bacteria</taxon>
        <taxon>Bacillati</taxon>
        <taxon>Actinomycetota</taxon>
        <taxon>Actinomycetes</taxon>
        <taxon>Micrococcales</taxon>
        <taxon>Intrasporangiaceae</taxon>
        <taxon>Nostocoides</taxon>
    </lineage>
</organism>
<comment type="caution">
    <text evidence="2">The sequence shown here is derived from an EMBL/GenBank/DDBJ whole genome shotgun (WGS) entry which is preliminary data.</text>
</comment>
<feature type="domain" description="HNH nuclease" evidence="1">
    <location>
        <begin position="67"/>
        <end position="116"/>
    </location>
</feature>
<dbReference type="Proteomes" id="UP000035721">
    <property type="component" value="Unassembled WGS sequence"/>
</dbReference>
<name>A0A077M0H0_9MICO</name>
<evidence type="ECO:0000259" key="1">
    <source>
        <dbReference type="SMART" id="SM00507"/>
    </source>
</evidence>